<dbReference type="RefSeq" id="XP_011389097.1">
    <property type="nucleotide sequence ID" value="XM_011390795.1"/>
</dbReference>
<feature type="transmembrane region" description="Helical" evidence="1">
    <location>
        <begin position="709"/>
        <end position="733"/>
    </location>
</feature>
<proteinExistence type="predicted"/>
<keyword evidence="1" id="KW-1133">Transmembrane helix</keyword>
<dbReference type="EMBL" id="CM003145">
    <property type="protein sequence ID" value="KIS69397.1"/>
    <property type="molecule type" value="Genomic_DNA"/>
</dbReference>
<protein>
    <recommendedName>
        <fullName evidence="4">GPI transamidase component GPI16</fullName>
    </recommendedName>
</protein>
<dbReference type="Proteomes" id="UP000000561">
    <property type="component" value="Chromosome 6"/>
</dbReference>
<dbReference type="eggNOG" id="KOG2407">
    <property type="taxonomic scope" value="Eukaryota"/>
</dbReference>
<evidence type="ECO:0000256" key="1">
    <source>
        <dbReference type="SAM" id="Phobius"/>
    </source>
</evidence>
<dbReference type="OrthoDB" id="331263at2759"/>
<dbReference type="PANTHER" id="PTHR12959:SF11">
    <property type="entry name" value="GPI TRANSAMIDASE COMPONENT PIG-T"/>
    <property type="match status" value="1"/>
</dbReference>
<organism evidence="2 3">
    <name type="scientific">Mycosarcoma maydis</name>
    <name type="common">Corn smut fungus</name>
    <name type="synonym">Ustilago maydis</name>
    <dbReference type="NCBI Taxonomy" id="5270"/>
    <lineage>
        <taxon>Eukaryota</taxon>
        <taxon>Fungi</taxon>
        <taxon>Dikarya</taxon>
        <taxon>Basidiomycota</taxon>
        <taxon>Ustilaginomycotina</taxon>
        <taxon>Ustilaginomycetes</taxon>
        <taxon>Ustilaginales</taxon>
        <taxon>Ustilaginaceae</taxon>
        <taxon>Mycosarcoma</taxon>
    </lineage>
</organism>
<dbReference type="PANTHER" id="PTHR12959">
    <property type="entry name" value="GPI TRANSAMIDASE COMPONENT PIG-T-RELATED"/>
    <property type="match status" value="1"/>
</dbReference>
<accession>A0A0D1C758</accession>
<keyword evidence="1" id="KW-0812">Transmembrane</keyword>
<dbReference type="GeneID" id="23563407"/>
<gene>
    <name evidence="2" type="ORF">UMAG_02731</name>
</gene>
<evidence type="ECO:0008006" key="4">
    <source>
        <dbReference type="Google" id="ProtNLM"/>
    </source>
</evidence>
<name>A0A0D1C758_MYCMD</name>
<keyword evidence="3" id="KW-1185">Reference proteome</keyword>
<evidence type="ECO:0000313" key="2">
    <source>
        <dbReference type="EMBL" id="KIS69397.1"/>
    </source>
</evidence>
<dbReference type="STRING" id="237631.A0A0D1C758"/>
<reference evidence="2 3" key="1">
    <citation type="journal article" date="2006" name="Nature">
        <title>Insights from the genome of the biotrophic fungal plant pathogen Ustilago maydis.</title>
        <authorList>
            <person name="Kamper J."/>
            <person name="Kahmann R."/>
            <person name="Bolker M."/>
            <person name="Ma L.J."/>
            <person name="Brefort T."/>
            <person name="Saville B.J."/>
            <person name="Banuett F."/>
            <person name="Kronstad J.W."/>
            <person name="Gold S.E."/>
            <person name="Muller O."/>
            <person name="Perlin M.H."/>
            <person name="Wosten H.A."/>
            <person name="de Vries R."/>
            <person name="Ruiz-Herrera J."/>
            <person name="Reynaga-Pena C.G."/>
            <person name="Snetselaar K."/>
            <person name="McCann M."/>
            <person name="Perez-Martin J."/>
            <person name="Feldbrugge M."/>
            <person name="Basse C.W."/>
            <person name="Steinberg G."/>
            <person name="Ibeas J.I."/>
            <person name="Holloman W."/>
            <person name="Guzman P."/>
            <person name="Farman M."/>
            <person name="Stajich J.E."/>
            <person name="Sentandreu R."/>
            <person name="Gonzalez-Prieto J.M."/>
            <person name="Kennell J.C."/>
            <person name="Molina L."/>
            <person name="Schirawski J."/>
            <person name="Mendoza-Mendoza A."/>
            <person name="Greilinger D."/>
            <person name="Munch K."/>
            <person name="Rossel N."/>
            <person name="Scherer M."/>
            <person name="Vranes M."/>
            <person name="Ladendorf O."/>
            <person name="Vincon V."/>
            <person name="Fuchs U."/>
            <person name="Sandrock B."/>
            <person name="Meng S."/>
            <person name="Ho E.C."/>
            <person name="Cahill M.J."/>
            <person name="Boyce K.J."/>
            <person name="Klose J."/>
            <person name="Klosterman S.J."/>
            <person name="Deelstra H.J."/>
            <person name="Ortiz-Castellanos L."/>
            <person name="Li W."/>
            <person name="Sanchez-Alonso P."/>
            <person name="Schreier P.H."/>
            <person name="Hauser-Hahn I."/>
            <person name="Vaupel M."/>
            <person name="Koopmann E."/>
            <person name="Friedrich G."/>
            <person name="Voss H."/>
            <person name="Schluter T."/>
            <person name="Margolis J."/>
            <person name="Platt D."/>
            <person name="Swimmer C."/>
            <person name="Gnirke A."/>
            <person name="Chen F."/>
            <person name="Vysotskaia V."/>
            <person name="Mannhaupt G."/>
            <person name="Guldener U."/>
            <person name="Munsterkotter M."/>
            <person name="Haase D."/>
            <person name="Oesterheld M."/>
            <person name="Mewes H.W."/>
            <person name="Mauceli E.W."/>
            <person name="DeCaprio D."/>
            <person name="Wade C.M."/>
            <person name="Butler J."/>
            <person name="Young S."/>
            <person name="Jaffe D.B."/>
            <person name="Calvo S."/>
            <person name="Nusbaum C."/>
            <person name="Galagan J."/>
            <person name="Birren B.W."/>
        </authorList>
    </citation>
    <scope>NUCLEOTIDE SEQUENCE [LARGE SCALE GENOMIC DNA]</scope>
    <source>
        <strain evidence="3">DSM 14603 / FGSC 9021 / UM521</strain>
    </source>
</reference>
<dbReference type="VEuPathDB" id="FungiDB:UMAG_02731"/>
<sequence>MVGRVGSESTATAAAGGTKRKRCTGWLYVLSLALLLAACPIGTALAATCGLHNVVAPASNVPSESLHETLLLKPLGDGRVLASFEFTLTSTSSSTSSFRLLPRALLQPIQHFGVSEVHLALNSGRWRYDSWGSPVTTLKQRRDYTSERWAHHPGYASSHGRVKLGEESVGTGAEVWARFDSHDAKREGWKGLTSALAGLFCTSLDALDERQTVEPHYAFSSSTNANASAQTLHALLPTEGVCTENLTPFLKLLPCKASAGLATLLNPLSLFSATFHGLAVHVTRLAQSDHAVDADAHHPGWNVVLTFTSVFSPALTRDVSIRDWSISSLFGRTIQSSCPLADSSLVRILKPADPETSAKYQVEPLPPLPACSKPGDEHHCDTSHGAKIGKRNGYHFLPVLEEQDEVTDELASSGLLAFETENERNEYEQRLHKRWAHYLDSVDGEYLYDLSSVSKDRGFSGLDVKMSWPHETRFTYPSTNNRTNVGGGAVNQVVHVERTLIGSGQERSTLQVTLTNTDARLAQRVLWYETLGYFVSPYLHTLRHSIELLPSAASADELLRSVADYQDPVEHITYQPTTSRRGGTSPFVIEAVVRIPASSTVVFTLELKKSFVPYSQHPPDAHRGFDLNPAIVIPLMPLDPRDSLTRHRPRHPANRIPPPRSDLYTSLLNLFPSLSPPPSSSIPIIPSKSHPRIYSPPSLLHLPTPDFSFVYTNIIFTSTVIALFFGSSLNTLLRTFTDFVF</sequence>
<dbReference type="FunCoup" id="A0A0D1C758">
    <property type="interactions" value="235"/>
</dbReference>
<evidence type="ECO:0000313" key="3">
    <source>
        <dbReference type="Proteomes" id="UP000000561"/>
    </source>
</evidence>
<dbReference type="Pfam" id="PF04113">
    <property type="entry name" value="Gpi16"/>
    <property type="match status" value="2"/>
</dbReference>
<keyword evidence="1" id="KW-0472">Membrane</keyword>
<dbReference type="KEGG" id="uma:UMAG_02731"/>
<dbReference type="OMA" id="NHGHYIG"/>
<dbReference type="AlphaFoldDB" id="A0A0D1C758"/>
<dbReference type="InterPro" id="IPR007245">
    <property type="entry name" value="PIG-T"/>
</dbReference>
<dbReference type="GO" id="GO:0016255">
    <property type="term" value="P:attachment of GPI anchor to protein"/>
    <property type="evidence" value="ECO:0000318"/>
    <property type="project" value="GO_Central"/>
</dbReference>
<dbReference type="GO" id="GO:0042765">
    <property type="term" value="C:GPI-anchor transamidase complex"/>
    <property type="evidence" value="ECO:0000318"/>
    <property type="project" value="GO_Central"/>
</dbReference>
<dbReference type="InParanoid" id="A0A0D1C758"/>